<gene>
    <name evidence="2" type="ORF">B0T10DRAFT_38125</name>
</gene>
<name>A0A9P8W3H8_9HYPO</name>
<keyword evidence="2" id="KW-0378">Hydrolase</keyword>
<feature type="signal peptide" evidence="1">
    <location>
        <begin position="1"/>
        <end position="19"/>
    </location>
</feature>
<reference evidence="2 3" key="1">
    <citation type="journal article" date="2021" name="Nat. Commun.">
        <title>Genetic determinants of endophytism in the Arabidopsis root mycobiome.</title>
        <authorList>
            <person name="Mesny F."/>
            <person name="Miyauchi S."/>
            <person name="Thiergart T."/>
            <person name="Pickel B."/>
            <person name="Atanasova L."/>
            <person name="Karlsson M."/>
            <person name="Huettel B."/>
            <person name="Barry K.W."/>
            <person name="Haridas S."/>
            <person name="Chen C."/>
            <person name="Bauer D."/>
            <person name="Andreopoulos W."/>
            <person name="Pangilinan J."/>
            <person name="LaButti K."/>
            <person name="Riley R."/>
            <person name="Lipzen A."/>
            <person name="Clum A."/>
            <person name="Drula E."/>
            <person name="Henrissat B."/>
            <person name="Kohler A."/>
            <person name="Grigoriev I.V."/>
            <person name="Martin F.M."/>
            <person name="Hacquard S."/>
        </authorList>
    </citation>
    <scope>NUCLEOTIDE SEQUENCE [LARGE SCALE GENOMIC DNA]</scope>
    <source>
        <strain evidence="2 3">MPI-CAGE-CH-0241</strain>
    </source>
</reference>
<feature type="chain" id="PRO_5040138971" evidence="1">
    <location>
        <begin position="20"/>
        <end position="436"/>
    </location>
</feature>
<dbReference type="Pfam" id="PF03659">
    <property type="entry name" value="Glyco_hydro_71"/>
    <property type="match status" value="1"/>
</dbReference>
<dbReference type="Gene3D" id="3.20.20.80">
    <property type="entry name" value="Glycosidases"/>
    <property type="match status" value="1"/>
</dbReference>
<evidence type="ECO:0000313" key="2">
    <source>
        <dbReference type="EMBL" id="KAH6889657.1"/>
    </source>
</evidence>
<comment type="caution">
    <text evidence="2">The sequence shown here is derived from an EMBL/GenBank/DDBJ whole genome shotgun (WGS) entry which is preliminary data.</text>
</comment>
<dbReference type="GO" id="GO:0051118">
    <property type="term" value="F:glucan endo-1,3-alpha-glucosidase activity"/>
    <property type="evidence" value="ECO:0007669"/>
    <property type="project" value="InterPro"/>
</dbReference>
<proteinExistence type="predicted"/>
<evidence type="ECO:0000313" key="3">
    <source>
        <dbReference type="Proteomes" id="UP000777438"/>
    </source>
</evidence>
<dbReference type="AlphaFoldDB" id="A0A9P8W3H8"/>
<dbReference type="CDD" id="cd11577">
    <property type="entry name" value="GH71"/>
    <property type="match status" value="1"/>
</dbReference>
<dbReference type="InterPro" id="IPR005197">
    <property type="entry name" value="Glyco_hydro_71"/>
</dbReference>
<keyword evidence="1" id="KW-0732">Signal</keyword>
<accession>A0A9P8W3H8</accession>
<organism evidence="2 3">
    <name type="scientific">Thelonectria olida</name>
    <dbReference type="NCBI Taxonomy" id="1576542"/>
    <lineage>
        <taxon>Eukaryota</taxon>
        <taxon>Fungi</taxon>
        <taxon>Dikarya</taxon>
        <taxon>Ascomycota</taxon>
        <taxon>Pezizomycotina</taxon>
        <taxon>Sordariomycetes</taxon>
        <taxon>Hypocreomycetidae</taxon>
        <taxon>Hypocreales</taxon>
        <taxon>Nectriaceae</taxon>
        <taxon>Thelonectria</taxon>
    </lineage>
</organism>
<keyword evidence="3" id="KW-1185">Reference proteome</keyword>
<evidence type="ECO:0000256" key="1">
    <source>
        <dbReference type="SAM" id="SignalP"/>
    </source>
</evidence>
<dbReference type="EMBL" id="JAGPYM010000010">
    <property type="protein sequence ID" value="KAH6889657.1"/>
    <property type="molecule type" value="Genomic_DNA"/>
</dbReference>
<sequence length="436" mass="48612">MRQSLYFWAGLGFLPRAIAGVVPRAATEKPVFAHYMVGNIDDDHTRQDITDAQSLGINAFAINFDQYAWWSNQTVDRLFSNADDLGFKIFFSFDMSGSYFSSPDEYATYLEGYLSRDSYYKYNGVNLVSTFGGESVTNDQWSSLRDTVGDILIVPAFYQSTPSTPFFDKYSELDGLMNWNSWPQTNEGRVVVSDTDDKTYQQAAQTANKLFMMGVSPLQFKHLDSSNNWYRRGEQNLEYRFGQVLEDQPDMIELQTWNDAGESHYMGNIWFEASDGSFVLNYTDGYDHTGYWEVLPAFIQAWKRGDTTTDGMVPTNGKAAQGVFWHHTLLTGADCSLDAMGKPDGVENVEDSVTGIVLVAEGQTGLTVSVSSGSRILGTKNLTTGFNRFTFSEMTTGTVTVEVLKGDSTAFQGSGRLEVVDSSSLCNYNYQVVALS</sequence>
<dbReference type="OrthoDB" id="3257981at2759"/>
<protein>
    <submittedName>
        <fullName evidence="2">Glycoside hydrolase</fullName>
    </submittedName>
</protein>
<dbReference type="Proteomes" id="UP000777438">
    <property type="component" value="Unassembled WGS sequence"/>
</dbReference>